<keyword evidence="8" id="KW-1185">Reference proteome</keyword>
<organism evidence="7 8">
    <name type="scientific">Secundilactobacillus kimchicus JCM 15530</name>
    <dbReference type="NCBI Taxonomy" id="1302272"/>
    <lineage>
        <taxon>Bacteria</taxon>
        <taxon>Bacillati</taxon>
        <taxon>Bacillota</taxon>
        <taxon>Bacilli</taxon>
        <taxon>Lactobacillales</taxon>
        <taxon>Lactobacillaceae</taxon>
        <taxon>Secundilactobacillus</taxon>
    </lineage>
</organism>
<keyword evidence="4 6" id="KW-1133">Transmembrane helix</keyword>
<gene>
    <name evidence="7" type="ORF">FC96_GL002525</name>
</gene>
<dbReference type="STRING" id="1302272.FC96_GL002525"/>
<evidence type="ECO:0000256" key="5">
    <source>
        <dbReference type="ARBA" id="ARBA00023136"/>
    </source>
</evidence>
<dbReference type="SUPFAM" id="SSF143865">
    <property type="entry name" value="CorA soluble domain-like"/>
    <property type="match status" value="1"/>
</dbReference>
<feature type="transmembrane region" description="Helical" evidence="6">
    <location>
        <begin position="265"/>
        <end position="286"/>
    </location>
</feature>
<dbReference type="PANTHER" id="PTHR47891:SF1">
    <property type="entry name" value="CORA-MAGNESIUM AND COBALT TRANSPORTER"/>
    <property type="match status" value="1"/>
</dbReference>
<dbReference type="Pfam" id="PF01544">
    <property type="entry name" value="CorA"/>
    <property type="match status" value="1"/>
</dbReference>
<sequence length="322" mass="37437">MKYVKWRNFAVIKTQALWRDQQWVAVTRPDEGDITELMEKYSIPRTYISYISDVKERARFDYNFENQCGMFVFRTINHGNHSMKITHTKQTHPVYLMIKDNALITVNTSRHDLLNETMAELVSNDRIRQEEPSLLTLSLDALFELNRDYFDRINALDDTREELEGYKQRPSNDQIEKLSELSKSLIYLKAAARGNLIAVRQLQVMSDEDDDPINLNRVEQQRLKDLKTELEQSAEMAEINGEIVQQVADAYSNVLDNSLNNTMRILTIWSLALAVPPIISGFYGMNTKLPLFGGSWDWPLSILMSLIPVGLMVWYLRRNHDL</sequence>
<dbReference type="EMBL" id="AZCX01000009">
    <property type="protein sequence ID" value="KRK47406.1"/>
    <property type="molecule type" value="Genomic_DNA"/>
</dbReference>
<reference evidence="7 8" key="1">
    <citation type="journal article" date="2015" name="Genome Announc.">
        <title>Expanding the biotechnology potential of lactobacilli through comparative genomics of 213 strains and associated genera.</title>
        <authorList>
            <person name="Sun Z."/>
            <person name="Harris H.M."/>
            <person name="McCann A."/>
            <person name="Guo C."/>
            <person name="Argimon S."/>
            <person name="Zhang W."/>
            <person name="Yang X."/>
            <person name="Jeffery I.B."/>
            <person name="Cooney J.C."/>
            <person name="Kagawa T.F."/>
            <person name="Liu W."/>
            <person name="Song Y."/>
            <person name="Salvetti E."/>
            <person name="Wrobel A."/>
            <person name="Rasinkangas P."/>
            <person name="Parkhill J."/>
            <person name="Rea M.C."/>
            <person name="O'Sullivan O."/>
            <person name="Ritari J."/>
            <person name="Douillard F.P."/>
            <person name="Paul Ross R."/>
            <person name="Yang R."/>
            <person name="Briner A.E."/>
            <person name="Felis G.E."/>
            <person name="de Vos W.M."/>
            <person name="Barrangou R."/>
            <person name="Klaenhammer T.R."/>
            <person name="Caufield P.W."/>
            <person name="Cui Y."/>
            <person name="Zhang H."/>
            <person name="O'Toole P.W."/>
        </authorList>
    </citation>
    <scope>NUCLEOTIDE SEQUENCE [LARGE SCALE GENOMIC DNA]</scope>
    <source>
        <strain evidence="7 8">JCM 15530</strain>
    </source>
</reference>
<evidence type="ECO:0000256" key="6">
    <source>
        <dbReference type="SAM" id="Phobius"/>
    </source>
</evidence>
<dbReference type="GO" id="GO:0046873">
    <property type="term" value="F:metal ion transmembrane transporter activity"/>
    <property type="evidence" value="ECO:0007669"/>
    <property type="project" value="InterPro"/>
</dbReference>
<dbReference type="InterPro" id="IPR047199">
    <property type="entry name" value="CorA-like"/>
</dbReference>
<keyword evidence="3 6" id="KW-0812">Transmembrane</keyword>
<evidence type="ECO:0000256" key="4">
    <source>
        <dbReference type="ARBA" id="ARBA00022989"/>
    </source>
</evidence>
<dbReference type="InterPro" id="IPR045863">
    <property type="entry name" value="CorA_TM1_TM2"/>
</dbReference>
<feature type="transmembrane region" description="Helical" evidence="6">
    <location>
        <begin position="298"/>
        <end position="316"/>
    </location>
</feature>
<comment type="caution">
    <text evidence="7">The sequence shown here is derived from an EMBL/GenBank/DDBJ whole genome shotgun (WGS) entry which is preliminary data.</text>
</comment>
<proteinExistence type="inferred from homology"/>
<dbReference type="InterPro" id="IPR002523">
    <property type="entry name" value="MgTranspt_CorA/ZnTranspt_ZntB"/>
</dbReference>
<dbReference type="PATRIC" id="fig|1302272.5.peg.2575"/>
<dbReference type="CDD" id="cd12827">
    <property type="entry name" value="EcCorA_ZntB-like_u2"/>
    <property type="match status" value="1"/>
</dbReference>
<evidence type="ECO:0000256" key="1">
    <source>
        <dbReference type="ARBA" id="ARBA00004141"/>
    </source>
</evidence>
<dbReference type="SUPFAM" id="SSF144083">
    <property type="entry name" value="Magnesium transport protein CorA, transmembrane region"/>
    <property type="match status" value="1"/>
</dbReference>
<dbReference type="PANTHER" id="PTHR47891">
    <property type="entry name" value="TRANSPORTER-RELATED"/>
    <property type="match status" value="1"/>
</dbReference>
<dbReference type="Proteomes" id="UP000050911">
    <property type="component" value="Unassembled WGS sequence"/>
</dbReference>
<evidence type="ECO:0000313" key="8">
    <source>
        <dbReference type="Proteomes" id="UP000050911"/>
    </source>
</evidence>
<comment type="similarity">
    <text evidence="2">Belongs to the CorA metal ion transporter (MIT) (TC 1.A.35) family.</text>
</comment>
<accession>A0A0R1HL02</accession>
<name>A0A0R1HL02_9LACO</name>
<comment type="subcellular location">
    <subcellularLocation>
        <location evidence="1">Membrane</location>
        <topology evidence="1">Multi-pass membrane protein</topology>
    </subcellularLocation>
</comment>
<keyword evidence="5 6" id="KW-0472">Membrane</keyword>
<dbReference type="Gene3D" id="1.20.58.340">
    <property type="entry name" value="Magnesium transport protein CorA, transmembrane region"/>
    <property type="match status" value="2"/>
</dbReference>
<protein>
    <submittedName>
        <fullName evidence="7">MIT family metal ion transporter CorA</fullName>
    </submittedName>
</protein>
<dbReference type="OrthoDB" id="9803416at2"/>
<evidence type="ECO:0000256" key="3">
    <source>
        <dbReference type="ARBA" id="ARBA00022692"/>
    </source>
</evidence>
<dbReference type="GO" id="GO:0016020">
    <property type="term" value="C:membrane"/>
    <property type="evidence" value="ECO:0007669"/>
    <property type="project" value="UniProtKB-SubCell"/>
</dbReference>
<dbReference type="AlphaFoldDB" id="A0A0R1HL02"/>
<dbReference type="Gene3D" id="3.30.460.20">
    <property type="entry name" value="CorA soluble domain-like"/>
    <property type="match status" value="1"/>
</dbReference>
<evidence type="ECO:0000313" key="7">
    <source>
        <dbReference type="EMBL" id="KRK47406.1"/>
    </source>
</evidence>
<evidence type="ECO:0000256" key="2">
    <source>
        <dbReference type="ARBA" id="ARBA00009765"/>
    </source>
</evidence>
<dbReference type="InterPro" id="IPR045861">
    <property type="entry name" value="CorA_cytoplasmic_dom"/>
</dbReference>